<protein>
    <submittedName>
        <fullName evidence="2">MBL fold metallo-hydrolase</fullName>
    </submittedName>
</protein>
<sequence>MENKAEKRIIPMTSIDSGIGEQITSDLYYFPFMIVNVVFYGYPGEGNEWVLIDAGMPRSGDNIIVEAEERFGKNNPPKAIILTHGHFDHVGGITQLIEKWKMPVYAHELEMPFLRGEEDYPDPDPTVEGGLLAKISPYYPNEAIKLEGHVQALPQDGTVPFMDGWKWIHTPGHTQGHVSLFREADGSLIAGDAFVTVKQESLYKVFTQEHEISGPPRYLTPDWEAARASVEKLAALRPVVAITGHGRPMAGKTLRENLDLLVEKFDDIAIPDHGRFVNGKQD</sequence>
<dbReference type="SUPFAM" id="SSF56281">
    <property type="entry name" value="Metallo-hydrolase/oxidoreductase"/>
    <property type="match status" value="1"/>
</dbReference>
<dbReference type="OrthoDB" id="9802248at2"/>
<dbReference type="RefSeq" id="WP_115453159.1">
    <property type="nucleotide sequence ID" value="NZ_QNQT01000008.1"/>
</dbReference>
<evidence type="ECO:0000313" key="3">
    <source>
        <dbReference type="Proteomes" id="UP000257144"/>
    </source>
</evidence>
<dbReference type="Pfam" id="PF00753">
    <property type="entry name" value="Lactamase_B"/>
    <property type="match status" value="1"/>
</dbReference>
<dbReference type="SMART" id="SM00849">
    <property type="entry name" value="Lactamase_B"/>
    <property type="match status" value="1"/>
</dbReference>
<dbReference type="InterPro" id="IPR036866">
    <property type="entry name" value="RibonucZ/Hydroxyglut_hydro"/>
</dbReference>
<reference evidence="2 3" key="1">
    <citation type="submission" date="2018-07" db="EMBL/GenBank/DDBJ databases">
        <title>Bacillus sp. YLB-04 draft genome sequence.</title>
        <authorList>
            <person name="Yu L."/>
            <person name="Tang X."/>
        </authorList>
    </citation>
    <scope>NUCLEOTIDE SEQUENCE [LARGE SCALE GENOMIC DNA]</scope>
    <source>
        <strain evidence="2 3">YLB-04</strain>
    </source>
</reference>
<dbReference type="Gene3D" id="3.60.15.10">
    <property type="entry name" value="Ribonuclease Z/Hydroxyacylglutathione hydrolase-like"/>
    <property type="match status" value="1"/>
</dbReference>
<gene>
    <name evidence="2" type="ORF">DRW41_16740</name>
</gene>
<dbReference type="PANTHER" id="PTHR42951">
    <property type="entry name" value="METALLO-BETA-LACTAMASE DOMAIN-CONTAINING"/>
    <property type="match status" value="1"/>
</dbReference>
<dbReference type="InterPro" id="IPR001279">
    <property type="entry name" value="Metallo-B-lactamas"/>
</dbReference>
<dbReference type="EMBL" id="QNQT01000008">
    <property type="protein sequence ID" value="RDU35781.1"/>
    <property type="molecule type" value="Genomic_DNA"/>
</dbReference>
<dbReference type="AlphaFoldDB" id="A0A3D8GNC9"/>
<dbReference type="CDD" id="cd07721">
    <property type="entry name" value="yflN-like_MBL-fold"/>
    <property type="match status" value="1"/>
</dbReference>
<comment type="caution">
    <text evidence="2">The sequence shown here is derived from an EMBL/GenBank/DDBJ whole genome shotgun (WGS) entry which is preliminary data.</text>
</comment>
<keyword evidence="3" id="KW-1185">Reference proteome</keyword>
<evidence type="ECO:0000313" key="2">
    <source>
        <dbReference type="EMBL" id="RDU35781.1"/>
    </source>
</evidence>
<evidence type="ECO:0000259" key="1">
    <source>
        <dbReference type="SMART" id="SM00849"/>
    </source>
</evidence>
<accession>A0A3D8GNC9</accession>
<name>A0A3D8GNC9_9BACI</name>
<organism evidence="2 3">
    <name type="scientific">Neobacillus piezotolerans</name>
    <dbReference type="NCBI Taxonomy" id="2259171"/>
    <lineage>
        <taxon>Bacteria</taxon>
        <taxon>Bacillati</taxon>
        <taxon>Bacillota</taxon>
        <taxon>Bacilli</taxon>
        <taxon>Bacillales</taxon>
        <taxon>Bacillaceae</taxon>
        <taxon>Neobacillus</taxon>
    </lineage>
</organism>
<dbReference type="PANTHER" id="PTHR42951:SF17">
    <property type="entry name" value="METALLO-BETA-LACTAMASE DOMAIN-CONTAINING PROTEIN"/>
    <property type="match status" value="1"/>
</dbReference>
<keyword evidence="2" id="KW-0378">Hydrolase</keyword>
<proteinExistence type="predicted"/>
<dbReference type="InterPro" id="IPR050855">
    <property type="entry name" value="NDM-1-like"/>
</dbReference>
<dbReference type="Proteomes" id="UP000257144">
    <property type="component" value="Unassembled WGS sequence"/>
</dbReference>
<dbReference type="GO" id="GO:0016787">
    <property type="term" value="F:hydrolase activity"/>
    <property type="evidence" value="ECO:0007669"/>
    <property type="project" value="UniProtKB-KW"/>
</dbReference>
<feature type="domain" description="Metallo-beta-lactamase" evidence="1">
    <location>
        <begin position="34"/>
        <end position="245"/>
    </location>
</feature>